<evidence type="ECO:0000256" key="1">
    <source>
        <dbReference type="ARBA" id="ARBA00004651"/>
    </source>
</evidence>
<name>A0ABY8VGT8_9CORY</name>
<dbReference type="EMBL" id="CP126969">
    <property type="protein sequence ID" value="WIM68729.1"/>
    <property type="molecule type" value="Genomic_DNA"/>
</dbReference>
<dbReference type="PANTHER" id="PTHR30269">
    <property type="entry name" value="TRANSMEMBRANE PROTEIN YFCA"/>
    <property type="match status" value="1"/>
</dbReference>
<proteinExistence type="inferred from homology"/>
<dbReference type="Pfam" id="PF01925">
    <property type="entry name" value="TauE"/>
    <property type="match status" value="1"/>
</dbReference>
<dbReference type="PANTHER" id="PTHR30269:SF37">
    <property type="entry name" value="MEMBRANE TRANSPORTER PROTEIN"/>
    <property type="match status" value="1"/>
</dbReference>
<dbReference type="InterPro" id="IPR052017">
    <property type="entry name" value="TSUP"/>
</dbReference>
<evidence type="ECO:0000256" key="5">
    <source>
        <dbReference type="ARBA" id="ARBA00022692"/>
    </source>
</evidence>
<dbReference type="InterPro" id="IPR002781">
    <property type="entry name" value="TM_pro_TauE-like"/>
</dbReference>
<evidence type="ECO:0000313" key="9">
    <source>
        <dbReference type="EMBL" id="WIM68729.1"/>
    </source>
</evidence>
<evidence type="ECO:0000256" key="2">
    <source>
        <dbReference type="ARBA" id="ARBA00009142"/>
    </source>
</evidence>
<keyword evidence="10" id="KW-1185">Reference proteome</keyword>
<reference evidence="9 10" key="1">
    <citation type="submission" date="2023-05" db="EMBL/GenBank/DDBJ databases">
        <title>Corynebacterium suedekumii sp. nov. and Corynebacterium breve sp. nov. isolated from raw cow's milk.</title>
        <authorList>
            <person name="Baer M.K."/>
            <person name="Mehl L."/>
            <person name="Hellmuth R."/>
            <person name="Marke G."/>
            <person name="Lipski A."/>
        </authorList>
    </citation>
    <scope>NUCLEOTIDE SEQUENCE [LARGE SCALE GENOMIC DNA]</scope>
    <source>
        <strain evidence="9 10">R4</strain>
    </source>
</reference>
<keyword evidence="3" id="KW-0813">Transport</keyword>
<feature type="transmembrane region" description="Helical" evidence="8">
    <location>
        <begin position="195"/>
        <end position="214"/>
    </location>
</feature>
<gene>
    <name evidence="9" type="ORF">QP027_04910</name>
</gene>
<feature type="transmembrane region" description="Helical" evidence="8">
    <location>
        <begin position="161"/>
        <end position="183"/>
    </location>
</feature>
<keyword evidence="7 8" id="KW-0472">Membrane</keyword>
<evidence type="ECO:0000256" key="6">
    <source>
        <dbReference type="ARBA" id="ARBA00022989"/>
    </source>
</evidence>
<comment type="subcellular location">
    <subcellularLocation>
        <location evidence="1 8">Cell membrane</location>
        <topology evidence="1 8">Multi-pass membrane protein</topology>
    </subcellularLocation>
</comment>
<keyword evidence="6 8" id="KW-1133">Transmembrane helix</keyword>
<evidence type="ECO:0000256" key="7">
    <source>
        <dbReference type="ARBA" id="ARBA00023136"/>
    </source>
</evidence>
<feature type="transmembrane region" description="Helical" evidence="8">
    <location>
        <begin position="67"/>
        <end position="89"/>
    </location>
</feature>
<evidence type="ECO:0000256" key="4">
    <source>
        <dbReference type="ARBA" id="ARBA00022475"/>
    </source>
</evidence>
<keyword evidence="5 8" id="KW-0812">Transmembrane</keyword>
<feature type="transmembrane region" description="Helical" evidence="8">
    <location>
        <begin position="32"/>
        <end position="55"/>
    </location>
</feature>
<feature type="transmembrane region" description="Helical" evidence="8">
    <location>
        <begin position="226"/>
        <end position="247"/>
    </location>
</feature>
<sequence>MTIAIIVFLTVFIGSCMQRISGMGLGLVGGPVLMLVMGPVNGILVLNVLATINALMTTLTVRKNVNWKYFAVIASVLVFGAVPGAIMVREVSPDWLLLVAGTLLLLALSVVTAGKRYVPRVEGYVPMAASGIVAGFMNTLAGIAGPAITVYSTAARWDQRMYAATLQPIFMVSGALSFIIKQFTGAGDLGTIDPAIWPLGLFGMAAGIFAGVKIAPRISRQKAHQLALALAVLGGLTAVIRGLIGLVG</sequence>
<dbReference type="Proteomes" id="UP001225598">
    <property type="component" value="Chromosome"/>
</dbReference>
<protein>
    <recommendedName>
        <fullName evidence="8">Probable membrane transporter protein</fullName>
    </recommendedName>
</protein>
<evidence type="ECO:0000256" key="8">
    <source>
        <dbReference type="RuleBase" id="RU363041"/>
    </source>
</evidence>
<organism evidence="9 10">
    <name type="scientific">Corynebacterium breve</name>
    <dbReference type="NCBI Taxonomy" id="3049799"/>
    <lineage>
        <taxon>Bacteria</taxon>
        <taxon>Bacillati</taxon>
        <taxon>Actinomycetota</taxon>
        <taxon>Actinomycetes</taxon>
        <taxon>Mycobacteriales</taxon>
        <taxon>Corynebacteriaceae</taxon>
        <taxon>Corynebacterium</taxon>
    </lineage>
</organism>
<evidence type="ECO:0000256" key="3">
    <source>
        <dbReference type="ARBA" id="ARBA00022448"/>
    </source>
</evidence>
<accession>A0ABY8VGT8</accession>
<keyword evidence="4 8" id="KW-1003">Cell membrane</keyword>
<evidence type="ECO:0000313" key="10">
    <source>
        <dbReference type="Proteomes" id="UP001225598"/>
    </source>
</evidence>
<comment type="similarity">
    <text evidence="2 8">Belongs to the 4-toluene sulfonate uptake permease (TSUP) (TC 2.A.102) family.</text>
</comment>
<feature type="transmembrane region" description="Helical" evidence="8">
    <location>
        <begin position="95"/>
        <end position="114"/>
    </location>
</feature>
<dbReference type="RefSeq" id="WP_284826463.1">
    <property type="nucleotide sequence ID" value="NZ_CP126969.1"/>
</dbReference>